<feature type="region of interest" description="Disordered" evidence="1">
    <location>
        <begin position="35"/>
        <end position="57"/>
    </location>
</feature>
<dbReference type="Gene3D" id="3.10.105.10">
    <property type="entry name" value="Dipeptide-binding Protein, Domain 3"/>
    <property type="match status" value="1"/>
</dbReference>
<dbReference type="Pfam" id="PF00496">
    <property type="entry name" value="SBP_bac_5"/>
    <property type="match status" value="1"/>
</dbReference>
<reference evidence="3 4" key="1">
    <citation type="submission" date="2020-07" db="EMBL/GenBank/DDBJ databases">
        <title>Sequencing the genomes of 1000 actinobacteria strains.</title>
        <authorList>
            <person name="Klenk H.-P."/>
        </authorList>
    </citation>
    <scope>NUCLEOTIDE SEQUENCE [LARGE SCALE GENOMIC DNA]</scope>
    <source>
        <strain evidence="3 4">DSM 18448</strain>
    </source>
</reference>
<dbReference type="GO" id="GO:1904680">
    <property type="term" value="F:peptide transmembrane transporter activity"/>
    <property type="evidence" value="ECO:0007669"/>
    <property type="project" value="TreeGrafter"/>
</dbReference>
<sequence length="669" mass="75118">MYEPAGTTRRQLLRSSGGALLAGASLTGCQLLSTDPTGKQAAGSSGRSAGPAGKEAPQLAAQVRAGKLPKVGDRLPAKPMVVKPVERRGTYGGDWHNAVTGSADSAYFYCLTGYDNLVRWKQDYRGDTGTREVEPNVAERFEASADGTTYTFWLREGMRWSDGRPFTADDVVFAVRDCLLDKNVSPDGNSLVETRDGRPARIEKLGTHAFRIVFPAPSGMFMQQLASPDGFVLTQYPRHYLQQFHAKYNPKAPELAKKAHEKDWMGLFNAKAAVWAWGSNPDLPTLFPWKLLTPLGKGTRVVFDRNPYYWKVDSGGSQLPYLDRVIFDVVSGPEVMLLHAMSGELNLEVGPDTRFTSLTNKPVLARNREKGKYRFVDVQDSRMNAMIIYLNLTHKDPVKRRIFQNRDFRIGLSYAIDRHEMINATMQRQGEAYQPAPLPQSPFYDKEFATQYLEYDVAKANRYLDRAGFTRRDATGIRLGPDGKPIVIILEYVPGFREEWSDMLTLVRGYWKAVGVTLELKTEDRSLFQERQDANAHDAAVWHGDGGLEVPISPGAYFPRDGGSVFANAWGIWYATQGKEGERPPARVLEQMRLYDQVVATTDEKRQTALLKQIIAIAKEQFYTIGTVRDTQKYFVASTSFHNIPEPMLQSWIYPTPGPTSPCQYFIES</sequence>
<dbReference type="AlphaFoldDB" id="A0A852ZP16"/>
<keyword evidence="4" id="KW-1185">Reference proteome</keyword>
<dbReference type="InterPro" id="IPR006311">
    <property type="entry name" value="TAT_signal"/>
</dbReference>
<dbReference type="PANTHER" id="PTHR30290:SF62">
    <property type="entry name" value="OLIGOPEPTIDE ABC TRANSPORTER, PERIPLASMIC OLIGOPEPTIDE-BINDING PROTEIN"/>
    <property type="match status" value="1"/>
</dbReference>
<name>A0A852ZP16_9ACTN</name>
<dbReference type="CDD" id="cd08500">
    <property type="entry name" value="PBP2_NikA_DppA_OppA_like_4"/>
    <property type="match status" value="1"/>
</dbReference>
<dbReference type="SUPFAM" id="SSF53850">
    <property type="entry name" value="Periplasmic binding protein-like II"/>
    <property type="match status" value="1"/>
</dbReference>
<dbReference type="PROSITE" id="PS51318">
    <property type="entry name" value="TAT"/>
    <property type="match status" value="1"/>
</dbReference>
<evidence type="ECO:0000259" key="2">
    <source>
        <dbReference type="Pfam" id="PF00496"/>
    </source>
</evidence>
<dbReference type="InterPro" id="IPR039424">
    <property type="entry name" value="SBP_5"/>
</dbReference>
<evidence type="ECO:0000313" key="4">
    <source>
        <dbReference type="Proteomes" id="UP000579605"/>
    </source>
</evidence>
<evidence type="ECO:0000313" key="3">
    <source>
        <dbReference type="EMBL" id="NYH90810.1"/>
    </source>
</evidence>
<feature type="compositionally biased region" description="Low complexity" evidence="1">
    <location>
        <begin position="41"/>
        <end position="53"/>
    </location>
</feature>
<evidence type="ECO:0000256" key="1">
    <source>
        <dbReference type="SAM" id="MobiDB-lite"/>
    </source>
</evidence>
<dbReference type="EMBL" id="JACBZH010000001">
    <property type="protein sequence ID" value="NYH90810.1"/>
    <property type="molecule type" value="Genomic_DNA"/>
</dbReference>
<gene>
    <name evidence="3" type="ORF">F4554_003448</name>
</gene>
<dbReference type="GO" id="GO:0015833">
    <property type="term" value="P:peptide transport"/>
    <property type="evidence" value="ECO:0007669"/>
    <property type="project" value="TreeGrafter"/>
</dbReference>
<dbReference type="InterPro" id="IPR000914">
    <property type="entry name" value="SBP_5_dom"/>
</dbReference>
<dbReference type="PANTHER" id="PTHR30290">
    <property type="entry name" value="PERIPLASMIC BINDING COMPONENT OF ABC TRANSPORTER"/>
    <property type="match status" value="1"/>
</dbReference>
<comment type="caution">
    <text evidence="3">The sequence shown here is derived from an EMBL/GenBank/DDBJ whole genome shotgun (WGS) entry which is preliminary data.</text>
</comment>
<organism evidence="3 4">
    <name type="scientific">Actinopolymorpha rutila</name>
    <dbReference type="NCBI Taxonomy" id="446787"/>
    <lineage>
        <taxon>Bacteria</taxon>
        <taxon>Bacillati</taxon>
        <taxon>Actinomycetota</taxon>
        <taxon>Actinomycetes</taxon>
        <taxon>Propionibacteriales</taxon>
        <taxon>Actinopolymorphaceae</taxon>
        <taxon>Actinopolymorpha</taxon>
    </lineage>
</organism>
<accession>A0A852ZP16</accession>
<dbReference type="RefSeq" id="WP_179788439.1">
    <property type="nucleotide sequence ID" value="NZ_BAAARR010000016.1"/>
</dbReference>
<protein>
    <submittedName>
        <fullName evidence="3">Peptide/nickel transport system substrate-binding protein</fullName>
    </submittedName>
</protein>
<dbReference type="Proteomes" id="UP000579605">
    <property type="component" value="Unassembled WGS sequence"/>
</dbReference>
<dbReference type="Gene3D" id="3.40.190.10">
    <property type="entry name" value="Periplasmic binding protein-like II"/>
    <property type="match status" value="1"/>
</dbReference>
<feature type="domain" description="Solute-binding protein family 5" evidence="2">
    <location>
        <begin position="132"/>
        <end position="546"/>
    </location>
</feature>
<proteinExistence type="predicted"/>